<gene>
    <name evidence="9" type="primary">RUFY2</name>
</gene>
<dbReference type="SUPFAM" id="SSF140741">
    <property type="entry name" value="RUN domain-like"/>
    <property type="match status" value="1"/>
</dbReference>
<reference evidence="9" key="2">
    <citation type="submission" date="2025-09" db="UniProtKB">
        <authorList>
            <consortium name="Ensembl"/>
        </authorList>
    </citation>
    <scope>IDENTIFICATION</scope>
</reference>
<dbReference type="PROSITE" id="PS50826">
    <property type="entry name" value="RUN"/>
    <property type="match status" value="1"/>
</dbReference>
<dbReference type="Pfam" id="PF01363">
    <property type="entry name" value="FYVE"/>
    <property type="match status" value="1"/>
</dbReference>
<dbReference type="InterPro" id="IPR011011">
    <property type="entry name" value="Znf_FYVE_PHD"/>
</dbReference>
<dbReference type="InterPro" id="IPR000306">
    <property type="entry name" value="Znf_FYVE"/>
</dbReference>
<feature type="coiled-coil region" evidence="6">
    <location>
        <begin position="169"/>
        <end position="203"/>
    </location>
</feature>
<dbReference type="Proteomes" id="UP000233160">
    <property type="component" value="Unassembled WGS sequence"/>
</dbReference>
<dbReference type="OMA" id="IRHDECI"/>
<accession>A0A2K6FU38</accession>
<evidence type="ECO:0000256" key="4">
    <source>
        <dbReference type="ARBA" id="ARBA00023054"/>
    </source>
</evidence>
<keyword evidence="3" id="KW-0862">Zinc</keyword>
<dbReference type="PANTHER" id="PTHR45956:SF3">
    <property type="entry name" value="RUN AND FYVE DOMAIN-CONTAINING PROTEIN 2"/>
    <property type="match status" value="1"/>
</dbReference>
<dbReference type="Gene3D" id="1.20.58.900">
    <property type="match status" value="1"/>
</dbReference>
<dbReference type="PANTHER" id="PTHR45956">
    <property type="entry name" value="RUN AND FYVE DOMAIN-CONTAINING PROTEIN 2-LIKE PROTEIN"/>
    <property type="match status" value="1"/>
</dbReference>
<evidence type="ECO:0000259" key="8">
    <source>
        <dbReference type="PROSITE" id="PS50826"/>
    </source>
</evidence>
<evidence type="ECO:0000256" key="1">
    <source>
        <dbReference type="ARBA" id="ARBA00022723"/>
    </source>
</evidence>
<sequence>MVRKSFLSYNKTIWGPLELVEKLYPEAEEIGASVRDLPGLKTPLGRARAWLRLALMQKKMADYLRCLIIQRDLLSEFYEYHALMMEEEGAVIVGLLVGLNVIDANLCVKGEDLDSQVGVIDFSMYLKNEEDIGNKERNVQIAAILDQKNYVEELNRQLNSTVSSLHSRVDSLEKSNTKLIEELAIAKNNIIKLQEENHQLRSENKLILMKTQQHLEVTKVDVETELQTYKHSRQGLDEMYNEARRQLRDESQLRQGSEDGLKEKNEIIARLEEKTNKITAAMRQLEQRLQQTEKAQMEAEDEDEKYLQECLSKSDSLQKQISQKEKQLVQLETDLKIEKEWRQTLQEDLQKEKDALSHLRNETQQIISLKKEFLNLQDENQQLKKIYHEQEQALQELGNKLSESKLKIEDIKEANKALQGLVWLKDKEATHCKLCEKEFSLSKRKHHCRNCGEIFCNACSDNELPLPSSPKPVRVCDSCHALLIQRCSSNLP</sequence>
<dbReference type="SMART" id="SM00064">
    <property type="entry name" value="FYVE"/>
    <property type="match status" value="1"/>
</dbReference>
<dbReference type="AlphaFoldDB" id="A0A2K6FU38"/>
<evidence type="ECO:0000256" key="5">
    <source>
        <dbReference type="PROSITE-ProRule" id="PRU00091"/>
    </source>
</evidence>
<name>A0A2K6FU38_PROCO</name>
<dbReference type="InterPro" id="IPR004012">
    <property type="entry name" value="Run_dom"/>
</dbReference>
<dbReference type="GO" id="GO:0005737">
    <property type="term" value="C:cytoplasm"/>
    <property type="evidence" value="ECO:0007669"/>
    <property type="project" value="TreeGrafter"/>
</dbReference>
<keyword evidence="1" id="KW-0479">Metal-binding</keyword>
<dbReference type="GO" id="GO:0008270">
    <property type="term" value="F:zinc ion binding"/>
    <property type="evidence" value="ECO:0007669"/>
    <property type="project" value="UniProtKB-KW"/>
</dbReference>
<dbReference type="SUPFAM" id="SSF57903">
    <property type="entry name" value="FYVE/PHD zinc finger"/>
    <property type="match status" value="1"/>
</dbReference>
<dbReference type="PROSITE" id="PS50178">
    <property type="entry name" value="ZF_FYVE"/>
    <property type="match status" value="1"/>
</dbReference>
<dbReference type="FunFam" id="3.30.40.10:FF:000046">
    <property type="entry name" value="RUN and FYVE domain containing 2"/>
    <property type="match status" value="1"/>
</dbReference>
<dbReference type="Pfam" id="PF02759">
    <property type="entry name" value="RUN"/>
    <property type="match status" value="1"/>
</dbReference>
<dbReference type="InterPro" id="IPR047335">
    <property type="entry name" value="RUFY1-3"/>
</dbReference>
<evidence type="ECO:0000256" key="2">
    <source>
        <dbReference type="ARBA" id="ARBA00022771"/>
    </source>
</evidence>
<reference evidence="9" key="1">
    <citation type="submission" date="2025-08" db="UniProtKB">
        <authorList>
            <consortium name="Ensembl"/>
        </authorList>
    </citation>
    <scope>IDENTIFICATION</scope>
</reference>
<protein>
    <submittedName>
        <fullName evidence="9">RUN and FYVE domain containing 2</fullName>
    </submittedName>
</protein>
<dbReference type="FunFam" id="1.20.5.170:FF:000030">
    <property type="entry name" value="RUN and FYVE domain-containing protein 2 isoform X1"/>
    <property type="match status" value="1"/>
</dbReference>
<keyword evidence="2 5" id="KW-0863">Zinc-finger</keyword>
<dbReference type="InterPro" id="IPR017455">
    <property type="entry name" value="Znf_FYVE-rel"/>
</dbReference>
<evidence type="ECO:0000256" key="3">
    <source>
        <dbReference type="ARBA" id="ARBA00022833"/>
    </source>
</evidence>
<dbReference type="InterPro" id="IPR013083">
    <property type="entry name" value="Znf_RING/FYVE/PHD"/>
</dbReference>
<feature type="domain" description="RUN" evidence="8">
    <location>
        <begin position="1"/>
        <end position="111"/>
    </location>
</feature>
<dbReference type="SMART" id="SM00593">
    <property type="entry name" value="RUN"/>
    <property type="match status" value="1"/>
</dbReference>
<evidence type="ECO:0000256" key="6">
    <source>
        <dbReference type="SAM" id="Coils"/>
    </source>
</evidence>
<keyword evidence="4 6" id="KW-0175">Coiled coil</keyword>
<proteinExistence type="predicted"/>
<dbReference type="InterPro" id="IPR037213">
    <property type="entry name" value="Run_dom_sf"/>
</dbReference>
<dbReference type="GeneTree" id="ENSGT00940000155595"/>
<organism evidence="9 10">
    <name type="scientific">Propithecus coquereli</name>
    <name type="common">Coquerel's sifaka</name>
    <name type="synonym">Propithecus verreauxi coquereli</name>
    <dbReference type="NCBI Taxonomy" id="379532"/>
    <lineage>
        <taxon>Eukaryota</taxon>
        <taxon>Metazoa</taxon>
        <taxon>Chordata</taxon>
        <taxon>Craniata</taxon>
        <taxon>Vertebrata</taxon>
        <taxon>Euteleostomi</taxon>
        <taxon>Mammalia</taxon>
        <taxon>Eutheria</taxon>
        <taxon>Euarchontoglires</taxon>
        <taxon>Primates</taxon>
        <taxon>Strepsirrhini</taxon>
        <taxon>Lemuriformes</taxon>
        <taxon>Indriidae</taxon>
        <taxon>Propithecus</taxon>
    </lineage>
</organism>
<evidence type="ECO:0000313" key="9">
    <source>
        <dbReference type="Ensembl" id="ENSPCOP00000017501.1"/>
    </source>
</evidence>
<feature type="domain" description="FYVE-type" evidence="7">
    <location>
        <begin position="426"/>
        <end position="484"/>
    </location>
</feature>
<evidence type="ECO:0000259" key="7">
    <source>
        <dbReference type="PROSITE" id="PS50178"/>
    </source>
</evidence>
<dbReference type="Gene3D" id="3.30.40.10">
    <property type="entry name" value="Zinc/RING finger domain, C3HC4 (zinc finger)"/>
    <property type="match status" value="1"/>
</dbReference>
<dbReference type="Gene3D" id="1.20.5.170">
    <property type="match status" value="1"/>
</dbReference>
<feature type="coiled-coil region" evidence="6">
    <location>
        <begin position="254"/>
        <end position="414"/>
    </location>
</feature>
<keyword evidence="10" id="KW-1185">Reference proteome</keyword>
<evidence type="ECO:0000313" key="10">
    <source>
        <dbReference type="Proteomes" id="UP000233160"/>
    </source>
</evidence>
<dbReference type="Ensembl" id="ENSPCOT00000028138.1">
    <property type="protein sequence ID" value="ENSPCOP00000017501.1"/>
    <property type="gene ID" value="ENSPCOG00000020569.1"/>
</dbReference>